<protein>
    <submittedName>
        <fullName evidence="1">Uncharacterized protein</fullName>
    </submittedName>
</protein>
<organism evidence="1">
    <name type="scientific">virus sp. ctPYc18</name>
    <dbReference type="NCBI Taxonomy" id="2828251"/>
    <lineage>
        <taxon>Viruses</taxon>
    </lineage>
</organism>
<dbReference type="EMBL" id="BK059092">
    <property type="protein sequence ID" value="DAE29049.1"/>
    <property type="molecule type" value="Genomic_DNA"/>
</dbReference>
<accession>A0A8S5RD92</accession>
<name>A0A8S5RD92_9VIRU</name>
<reference evidence="1" key="1">
    <citation type="journal article" date="2021" name="Proc. Natl. Acad. Sci. U.S.A.">
        <title>A Catalog of Tens of Thousands of Viruses from Human Metagenomes Reveals Hidden Associations with Chronic Diseases.</title>
        <authorList>
            <person name="Tisza M.J."/>
            <person name="Buck C.B."/>
        </authorList>
    </citation>
    <scope>NUCLEOTIDE SEQUENCE</scope>
    <source>
        <strain evidence="1">CtPYc18</strain>
    </source>
</reference>
<sequence length="33" mass="3788">MSTHGGYGYKCHNLNVLKKLLISSDHKFITLIR</sequence>
<evidence type="ECO:0000313" key="1">
    <source>
        <dbReference type="EMBL" id="DAE29049.1"/>
    </source>
</evidence>
<proteinExistence type="predicted"/>